<dbReference type="FunFam" id="1.10.3580.10:FF:000004">
    <property type="entry name" value="ATP12-like chaperone protein, putative"/>
    <property type="match status" value="1"/>
</dbReference>
<dbReference type="FunFam" id="3.30.2180.10:FF:000004">
    <property type="entry name" value="ATP12-like chaperone protein, putative"/>
    <property type="match status" value="1"/>
</dbReference>
<dbReference type="InterPro" id="IPR042272">
    <property type="entry name" value="ATP12_ATP_synth-F1-assembly_N"/>
</dbReference>
<dbReference type="InterPro" id="IPR011419">
    <property type="entry name" value="ATP12_ATP_synth-F1-assembly"/>
</dbReference>
<dbReference type="GO" id="GO:0005739">
    <property type="term" value="C:mitochondrion"/>
    <property type="evidence" value="ECO:0007669"/>
    <property type="project" value="UniProtKB-SubCell"/>
</dbReference>
<dbReference type="PANTHER" id="PTHR21013:SF10">
    <property type="entry name" value="ATP SYNTHASE MITOCHONDRIAL F1 COMPLEX ASSEMBLY FACTOR 2"/>
    <property type="match status" value="1"/>
</dbReference>
<sequence length="399" mass="43596">MRAFTSAAATRRRQLSAMAIATARTLASSSIPAESSSPAGASPAAAATGPTVAPKKPRRRITSKLDASDLLKSVPSEPGAHAELSTAELERKVEEMSRMSSKQLEEVMHRFEEQENASSRVLSEDSLYQMDVSLKPRSSGAVRVFWKDVDVVELKDHYPGWFAVAVDGRKVKAMKSSQVLAVPSEAMACCCAQEYAEQTGYINQLLMPMSDICSGALHIAPQMLAPRIDYLLSFFQSDNLYFRAAPIAAKQDVMIAPIISWFERVYEMDVPRVVGIGDPHITPHASAKMRDALIAMNMNPYQVLAMCVTAQFTSSLLLPLALFSGVVDLPTALAINRAEEHHNISEAGLVEGYHDIREADVVTKICACTMTWRLMKDVPLAKCFEMPRAAAAMEEAEAV</sequence>
<proteinExistence type="inferred from homology"/>
<feature type="compositionally biased region" description="Low complexity" evidence="6">
    <location>
        <begin position="27"/>
        <end position="54"/>
    </location>
</feature>
<evidence type="ECO:0000256" key="6">
    <source>
        <dbReference type="SAM" id="MobiDB-lite"/>
    </source>
</evidence>
<dbReference type="Gene3D" id="1.10.3580.10">
    <property type="entry name" value="ATP12 ATPase"/>
    <property type="match status" value="1"/>
</dbReference>
<dbReference type="InterPro" id="IPR023335">
    <property type="entry name" value="ATP12_ortho_dom_sf"/>
</dbReference>
<dbReference type="EMBL" id="CALQ01000556">
    <property type="protein sequence ID" value="CCM14424.1"/>
    <property type="molecule type" value="Genomic_DNA"/>
</dbReference>
<comment type="subcellular location">
    <subcellularLocation>
        <location evidence="1">Mitochondrion</location>
    </subcellularLocation>
</comment>
<dbReference type="AlphaFoldDB" id="A0A1E1IT68"/>
<accession>A0A1E1IT68</accession>
<dbReference type="PANTHER" id="PTHR21013">
    <property type="entry name" value="ATP SYNTHASE MITOCHONDRIAL F1 COMPLEX ASSEMBLY FACTOR 2/ATP12 PROTEIN, MITOCHONDRIAL PRECURSOR"/>
    <property type="match status" value="1"/>
</dbReference>
<dbReference type="GO" id="GO:0033615">
    <property type="term" value="P:mitochondrial proton-transporting ATP synthase complex assembly"/>
    <property type="evidence" value="ECO:0007669"/>
    <property type="project" value="TreeGrafter"/>
</dbReference>
<name>A0A1E1IT68_LEIGU</name>
<evidence type="ECO:0000256" key="1">
    <source>
        <dbReference type="ARBA" id="ARBA00004173"/>
    </source>
</evidence>
<protein>
    <recommendedName>
        <fullName evidence="8">ATP12 chaperone protein</fullName>
    </recommendedName>
</protein>
<reference evidence="7" key="1">
    <citation type="submission" date="2012-08" db="EMBL/GenBank/DDBJ databases">
        <title>Comparative genomics of metastatic and non-metastatic Leishmania guyanensis provides insights into polygenic factors involved in Leishmania RNA virus infection.</title>
        <authorList>
            <person name="Smith D."/>
            <person name="Hertz-Fowler C."/>
            <person name="Martin R."/>
            <person name="Dickens N."/>
            <person name="Fasel N."/>
            <person name="Falquet L."/>
            <person name="Beverley S."/>
            <person name="Zangger H."/>
            <person name="Calderon-Copete S."/>
            <person name="Mottram J."/>
            <person name="Xenarios I."/>
        </authorList>
    </citation>
    <scope>NUCLEOTIDE SEQUENCE</scope>
    <source>
        <strain evidence="7">MHOM/BR/75/M4147/SSU:IR2SAT-LUC</strain>
    </source>
</reference>
<dbReference type="Gene3D" id="3.30.2180.10">
    <property type="entry name" value="ATP12-like"/>
    <property type="match status" value="1"/>
</dbReference>
<gene>
    <name evidence="7" type="primary">LgM4147LRVhigh.18.00690.00230</name>
    <name evidence="7" type="ORF">BN36_1819290</name>
</gene>
<organism evidence="7">
    <name type="scientific">Leishmania guyanensis</name>
    <dbReference type="NCBI Taxonomy" id="5670"/>
    <lineage>
        <taxon>Eukaryota</taxon>
        <taxon>Discoba</taxon>
        <taxon>Euglenozoa</taxon>
        <taxon>Kinetoplastea</taxon>
        <taxon>Metakinetoplastina</taxon>
        <taxon>Trypanosomatida</taxon>
        <taxon>Trypanosomatidae</taxon>
        <taxon>Leishmaniinae</taxon>
        <taxon>Leishmania</taxon>
        <taxon>Leishmania guyanensis species complex</taxon>
    </lineage>
</organism>
<feature type="region of interest" description="Disordered" evidence="6">
    <location>
        <begin position="25"/>
        <end position="85"/>
    </location>
</feature>
<evidence type="ECO:0008006" key="8">
    <source>
        <dbReference type="Google" id="ProtNLM"/>
    </source>
</evidence>
<keyword evidence="3" id="KW-0809">Transit peptide</keyword>
<evidence type="ECO:0000313" key="7">
    <source>
        <dbReference type="EMBL" id="CCM14424.1"/>
    </source>
</evidence>
<evidence type="ECO:0000256" key="4">
    <source>
        <dbReference type="ARBA" id="ARBA00023128"/>
    </source>
</evidence>
<keyword evidence="4" id="KW-0496">Mitochondrion</keyword>
<keyword evidence="5" id="KW-0143">Chaperone</keyword>
<evidence type="ECO:0000256" key="3">
    <source>
        <dbReference type="ARBA" id="ARBA00022946"/>
    </source>
</evidence>
<evidence type="ECO:0000256" key="5">
    <source>
        <dbReference type="ARBA" id="ARBA00023186"/>
    </source>
</evidence>
<evidence type="ECO:0000256" key="2">
    <source>
        <dbReference type="ARBA" id="ARBA00008231"/>
    </source>
</evidence>
<dbReference type="SUPFAM" id="SSF160909">
    <property type="entry name" value="ATP12-like"/>
    <property type="match status" value="1"/>
</dbReference>
<dbReference type="Pfam" id="PF07542">
    <property type="entry name" value="ATP12"/>
    <property type="match status" value="1"/>
</dbReference>
<comment type="similarity">
    <text evidence="2">Belongs to the ATP12 family.</text>
</comment>